<dbReference type="STRING" id="599839.J4H492"/>
<dbReference type="InParanoid" id="J4H492"/>
<dbReference type="InterPro" id="IPR009348">
    <property type="entry name" value="NPR2-like"/>
</dbReference>
<dbReference type="AlphaFoldDB" id="J4H492"/>
<dbReference type="GO" id="GO:0005774">
    <property type="term" value="C:vacuolar membrane"/>
    <property type="evidence" value="ECO:0007669"/>
    <property type="project" value="TreeGrafter"/>
</dbReference>
<dbReference type="PANTHER" id="PTHR12991:SF10">
    <property type="entry name" value="GATOR COMPLEX PROTEIN NPRL2"/>
    <property type="match status" value="1"/>
</dbReference>
<feature type="compositionally biased region" description="Gly residues" evidence="2">
    <location>
        <begin position="512"/>
        <end position="523"/>
    </location>
</feature>
<evidence type="ECO:0000256" key="1">
    <source>
        <dbReference type="ARBA" id="ARBA00008433"/>
    </source>
</evidence>
<dbReference type="PANTHER" id="PTHR12991">
    <property type="entry name" value="NITROGEN PERMEASE REGULATOR 2/TUMOR SUPPRESSOR CANDIDATE 4"/>
    <property type="match status" value="1"/>
</dbReference>
<feature type="compositionally biased region" description="Basic and acidic residues" evidence="2">
    <location>
        <begin position="461"/>
        <end position="472"/>
    </location>
</feature>
<evidence type="ECO:0000256" key="2">
    <source>
        <dbReference type="SAM" id="MobiDB-lite"/>
    </source>
</evidence>
<gene>
    <name evidence="3" type="ORF">FIBRA_06770</name>
</gene>
<name>J4H492_9APHY</name>
<dbReference type="GO" id="GO:1990130">
    <property type="term" value="C:GATOR1 complex"/>
    <property type="evidence" value="ECO:0007669"/>
    <property type="project" value="TreeGrafter"/>
</dbReference>
<dbReference type="FunCoup" id="J4H492">
    <property type="interactions" value="140"/>
</dbReference>
<feature type="region of interest" description="Disordered" evidence="2">
    <location>
        <begin position="485"/>
        <end position="525"/>
    </location>
</feature>
<feature type="region of interest" description="Disordered" evidence="2">
    <location>
        <begin position="362"/>
        <end position="472"/>
    </location>
</feature>
<dbReference type="HOGENOM" id="CLU_014995_3_1_1"/>
<dbReference type="RefSeq" id="XP_012183872.1">
    <property type="nucleotide sequence ID" value="XM_012328482.1"/>
</dbReference>
<keyword evidence="4" id="KW-1185">Reference proteome</keyword>
<organism evidence="3 4">
    <name type="scientific">Fibroporia radiculosa</name>
    <dbReference type="NCBI Taxonomy" id="599839"/>
    <lineage>
        <taxon>Eukaryota</taxon>
        <taxon>Fungi</taxon>
        <taxon>Dikarya</taxon>
        <taxon>Basidiomycota</taxon>
        <taxon>Agaricomycotina</taxon>
        <taxon>Agaricomycetes</taxon>
        <taxon>Polyporales</taxon>
        <taxon>Fibroporiaceae</taxon>
        <taxon>Fibroporia</taxon>
    </lineage>
</organism>
<feature type="region of interest" description="Disordered" evidence="2">
    <location>
        <begin position="48"/>
        <end position="89"/>
    </location>
</feature>
<dbReference type="GO" id="GO:0010508">
    <property type="term" value="P:positive regulation of autophagy"/>
    <property type="evidence" value="ECO:0007669"/>
    <property type="project" value="TreeGrafter"/>
</dbReference>
<dbReference type="GO" id="GO:1904262">
    <property type="term" value="P:negative regulation of TORC1 signaling"/>
    <property type="evidence" value="ECO:0007669"/>
    <property type="project" value="TreeGrafter"/>
</dbReference>
<feature type="compositionally biased region" description="Low complexity" evidence="2">
    <location>
        <begin position="48"/>
        <end position="68"/>
    </location>
</feature>
<dbReference type="GO" id="GO:0005096">
    <property type="term" value="F:GTPase activator activity"/>
    <property type="evidence" value="ECO:0007669"/>
    <property type="project" value="TreeGrafter"/>
</dbReference>
<comment type="similarity">
    <text evidence="1">Belongs to the NPR2 family.</text>
</comment>
<dbReference type="OrthoDB" id="338854at2759"/>
<accession>J4H492</accession>
<evidence type="ECO:0000313" key="4">
    <source>
        <dbReference type="Proteomes" id="UP000006352"/>
    </source>
</evidence>
<dbReference type="GeneID" id="24099500"/>
<evidence type="ECO:0000313" key="3">
    <source>
        <dbReference type="EMBL" id="CCM04589.1"/>
    </source>
</evidence>
<proteinExistence type="inferred from homology"/>
<protein>
    <recommendedName>
        <fullName evidence="5">Nitrogen permease regulator 2</fullName>
    </recommendedName>
</protein>
<dbReference type="Proteomes" id="UP000006352">
    <property type="component" value="Unassembled WGS sequence"/>
</dbReference>
<evidence type="ECO:0008006" key="5">
    <source>
        <dbReference type="Google" id="ProtNLM"/>
    </source>
</evidence>
<feature type="compositionally biased region" description="Polar residues" evidence="2">
    <location>
        <begin position="387"/>
        <end position="396"/>
    </location>
</feature>
<dbReference type="Pfam" id="PF06218">
    <property type="entry name" value="NPR2"/>
    <property type="match status" value="2"/>
</dbReference>
<sequence length="608" mass="67923">MSSSGSFFPRIESVFYAVFDVRQGPKIVYQVPEDLIVTTSANVSASNSLTPITPASPASSTADSPSLSRFDSRQLTSPRKRPASPNSSLLHFDDISKKHRIIGFPVELRGNYPRNYFRYNLCFVFERTADLSCYEPVVRKVSRVLTTCEEESAFLSSPESSPYIHAILEQLYEDLNSYSETSIPMDKFNSIELKIFPFYPNPPPVRDWQVPLALINLTRRVEPNWDLTMVKICKFIDGTNHVSRIARLADCDLDLTRQAVAHLLYYQVIMMIDIFQYSNMYTLRSSIQWLADESHVRDEWAAIADWPRLLHLYSRLKPGKTVREWMAEYDVKSYGIDVRRFTSFGVIKGFLRRVHRWPVLSPEIGTPQADRPREGAPSSLGRKRGKTVTSLTQSLDLRQPSPAEAAQIRGRPQHPLSAGFPNSAITEAKTETVERGVTGVRAPPTRRASVADTSLYRHRQPSREPRTPLEQRFNHRASLLSVGSTVEYAPPPTPTPAAGHGHGKNRWSGAPGDPGGGGSGISGTLGLLRSRISRSPSAPAVSHVQVHAQAQEGPGFPHELLELLDGEHHTDELCTRFEVGWPVLRQWLVLAGGGKGDGDFGRVSIIYR</sequence>
<dbReference type="EMBL" id="HE797160">
    <property type="protein sequence ID" value="CCM04589.1"/>
    <property type="molecule type" value="Genomic_DNA"/>
</dbReference>
<reference evidence="3 4" key="1">
    <citation type="journal article" date="2012" name="Appl. Environ. Microbiol.">
        <title>Short-read sequencing for genomic analysis of the brown rot fungus Fibroporia radiculosa.</title>
        <authorList>
            <person name="Tang J.D."/>
            <person name="Perkins A.D."/>
            <person name="Sonstegard T.S."/>
            <person name="Schroeder S.G."/>
            <person name="Burgess S.C."/>
            <person name="Diehl S.V."/>
        </authorList>
    </citation>
    <scope>NUCLEOTIDE SEQUENCE [LARGE SCALE GENOMIC DNA]</scope>
    <source>
        <strain evidence="3 4">TFFH 294</strain>
    </source>
</reference>